<comment type="caution">
    <text evidence="1">The sequence shown here is derived from an EMBL/GenBank/DDBJ whole genome shotgun (WGS) entry which is preliminary data.</text>
</comment>
<evidence type="ECO:0000313" key="2">
    <source>
        <dbReference type="Proteomes" id="UP001160152"/>
    </source>
</evidence>
<name>A0ABD4YC73_9PSED</name>
<proteinExistence type="predicted"/>
<dbReference type="RefSeq" id="WP_009681798.1">
    <property type="nucleotide sequence ID" value="NZ_BQHP01000019.1"/>
</dbReference>
<dbReference type="EMBL" id="JAOCBV010000001">
    <property type="protein sequence ID" value="MDH0756832.1"/>
    <property type="molecule type" value="Genomic_DNA"/>
</dbReference>
<dbReference type="AlphaFoldDB" id="A0ABD4YC73"/>
<accession>A0ABD4YC73</accession>
<dbReference type="Proteomes" id="UP001160152">
    <property type="component" value="Unassembled WGS sequence"/>
</dbReference>
<evidence type="ECO:0008006" key="3">
    <source>
        <dbReference type="Google" id="ProtNLM"/>
    </source>
</evidence>
<organism evidence="1 2">
    <name type="scientific">Pseudomonas juntendi</name>
    <dbReference type="NCBI Taxonomy" id="2666183"/>
    <lineage>
        <taxon>Bacteria</taxon>
        <taxon>Pseudomonadati</taxon>
        <taxon>Pseudomonadota</taxon>
        <taxon>Gammaproteobacteria</taxon>
        <taxon>Pseudomonadales</taxon>
        <taxon>Pseudomonadaceae</taxon>
        <taxon>Pseudomonas</taxon>
    </lineage>
</organism>
<sequence>MASKPAAAHQAKRYTQDDRRVIILEYFNSGLSLTKFCKVKGRPSYQTMKLWLCISPDFDEGNMHSPFNSKRPLSESMDTQSEHQTIQTIAGRLALLHIQLAAIQEEIDSLNQKSHLQLFDIQQLERLRATTKASQKKLNS</sequence>
<reference evidence="1 2" key="1">
    <citation type="submission" date="2022-09" db="EMBL/GenBank/DDBJ databases">
        <title>Intensive care unit water sources are persistently colonized with multi-drug resistant bacteria and are the site of extensive horizontal gene transfer of antibiotic resistance genes.</title>
        <authorList>
            <person name="Diorio-Toth L."/>
        </authorList>
    </citation>
    <scope>NUCLEOTIDE SEQUENCE [LARGE SCALE GENOMIC DNA]</scope>
    <source>
        <strain evidence="1 2">GD03901</strain>
    </source>
</reference>
<protein>
    <recommendedName>
        <fullName evidence="3">Transposase</fullName>
    </recommendedName>
</protein>
<gene>
    <name evidence="1" type="ORF">N5C70_08885</name>
</gene>
<evidence type="ECO:0000313" key="1">
    <source>
        <dbReference type="EMBL" id="MDH0756832.1"/>
    </source>
</evidence>